<gene>
    <name evidence="5" type="ORF">K7G82_08155</name>
</gene>
<accession>A0ABS7PMN8</accession>
<name>A0ABS7PMN8_9SPHN</name>
<dbReference type="SMART" id="SM01359">
    <property type="entry name" value="A2M_N_2"/>
    <property type="match status" value="1"/>
</dbReference>
<feature type="signal peptide" evidence="2">
    <location>
        <begin position="1"/>
        <end position="19"/>
    </location>
</feature>
<dbReference type="PANTHER" id="PTHR40094:SF1">
    <property type="entry name" value="UBIQUITIN DOMAIN-CONTAINING PROTEIN"/>
    <property type="match status" value="1"/>
</dbReference>
<keyword evidence="6" id="KW-1185">Reference proteome</keyword>
<dbReference type="Pfam" id="PF07703">
    <property type="entry name" value="A2M_BRD"/>
    <property type="match status" value="1"/>
</dbReference>
<dbReference type="SMART" id="SM01360">
    <property type="entry name" value="A2M"/>
    <property type="match status" value="1"/>
</dbReference>
<dbReference type="Pfam" id="PF01835">
    <property type="entry name" value="MG2"/>
    <property type="match status" value="1"/>
</dbReference>
<dbReference type="InterPro" id="IPR002890">
    <property type="entry name" value="MG2"/>
</dbReference>
<dbReference type="InterPro" id="IPR011625">
    <property type="entry name" value="A2M_N_BRD"/>
</dbReference>
<dbReference type="Pfam" id="PF11974">
    <property type="entry name" value="bMG3"/>
    <property type="match status" value="1"/>
</dbReference>
<dbReference type="EMBL" id="JAINVV010000004">
    <property type="protein sequence ID" value="MBY8822259.1"/>
    <property type="molecule type" value="Genomic_DNA"/>
</dbReference>
<dbReference type="PANTHER" id="PTHR40094">
    <property type="entry name" value="ALPHA-2-MACROGLOBULIN HOMOLOG"/>
    <property type="match status" value="1"/>
</dbReference>
<sequence length="1915" mass="203312">MLSRSWRFAVLALALAPVAAVGDQTAQVVLATPGTGDGAIERFTMRFSDDMVALGDPRATAPAKVTCPVGGQGRWIDTKTWVWEFANALPGGISCAFALNDDLKTLGGAAIGGSRNFTVDTGGPSVRAVLPGSYDGDIEEDQAFLVATNVRADPASVAANGYCAVDGVGEKIALDVLKPEVAGELLAGLGPDRYEVTNFLSEAGLPQALPANAAERTRALSTVMAVKCRRPLPPGRDMALVWGQNISGVGRLAGRDQRFDFTVRKQFEARFECSRVNPQAGCSPVQKAFVRFSAPIAKSAAQAIRITLADGKVLKPEVEKGSAQTVSQVSFAPPLPAATTAKVTLPESLKDESGRPLVNQQRFPLDVRFDAPPPLVKFAANFGIIEAGDAAALPVTVRNVEPELQGRNLGVTGATLRVAGSDGQIARWLRDIEKASETEIRTEKRGGEDVDVNYTGTKPLIAGQGAAMKLPLPGKGKDFEVVGIPLARPGFYVVELASPTLGRALLGRNTPRYVTAGALVTNMSVHFKWGRAASLAWVTSLDSGKPVAGAAVQVTDSCSGAVLGKGQTDAQGRLLIKGGLPSPETYGSCEGSGDSPHPLMVSARKGDDFSFTLTQWGSGIRPYDFDLPYGWQENADLFHTIFDRTLLRAGETVNMKHILRKPVAEGFSYAGGLAGTLKLSHRGSGTEFELPLAIGADGIGETTWTAPQGAPQGDYDISVVAKDRTIWTNQSIKVDEFRLPTMRATIDAPKTAAVRPKQVPLDLFVGYLSGGGAGGLPVRVRSAFNRSGGAPKGWEGWSFGGRDMVEGTVPLNGDGEAIEKPLPPAQTLPITLSGEGTAKATVEVPMAVDDITDMTVEMDYEDANGEILTASRTIALYPSAVRLGIKTDGWMMKDDDLRLKLVAVDTEGQALKGKRIKVALYSREVLTARRRLIGGFYAYDNQARTTRIDANCSVTTDAQGLAECQLDPGVSGEVYAVATAEDDDGNVARAVTSVWLAGEDDWWFGGDNGDRMDVIPEQKDYKAGETAKFQVRMPFRSATALVTVEREGVLSSFVTELSGKDPVVEVKMPGAYAPDVFVSVMAVRGRIGGFKLWLADLARRWNLPFFSREGARPTALVDLAKPSYRLGIAKVNVGWEGHRLGVEVKADKAKYAVRDTANVDVAVTRPGGKPATEAEIAFAAVDEALLQLSPNESWKLIDAMMGERPLSVLTSTAQTQVVGKRHFGKKAVEAGGGGGGDLSALNREDFRPVLLWKGRVKLDAAGHAKIPVQLSDSLSSFKLVAIATDGPNLFGTGDVSVRTTQDLTIFSGLPPLVRTGDYYGASFTLRNASDKPMTVTANVFLNPDVAKGAPLTVTLPAGAAAPVTWNLPAPAGIDKLDWTVEVRDAAGKPLDRISVSQVVAPAVPVETWAASIFRIGEAGTQIPIAAPAGALPGLGSVDVRLADTLAPPMAGVRDYMTAYPYNCFEQQLSRAVVLGDLGVWGRLSGEIPAYLDSDGLLRYFPVDRLQGSEALTAYVLSLTAEAGWAIPEGAKARMVQALTAVIDGRLRRETPWSGDDRLQRIAALAALARNGAATPQMIGQIGLAPQDMPTNALVDWMVAVDRTAGLPNAAQLRAQAQQVLRQRMVYEGTRIDMADARSAPWWMMSSGDEMVLKALIATLGKPGWQDETPKMMVGAAARQQRGHWDTTPANAWGAVAVQKFAALYPATAIAGTTTATLGGQSLSRGWPQAVGAAPLSLALPAQRTPLTLRQAGGAGPWAFVSVRAAVPLTQALFAGYRMTKSVAFLEQKVKGRATRGDVIKVTITVDATADRNWVVVNDPVPPGATIVGNLGGQSGMFAQAGAEGGEGVQPSYVERGKDAWRGYFEWVPRGRFTVSYAMRLNGIGRFGLPPTKVEALYSPEIRAAIPNQPMAVAPK</sequence>
<keyword evidence="2" id="KW-0732">Signal</keyword>
<comment type="caution">
    <text evidence="5">The sequence shown here is derived from an EMBL/GenBank/DDBJ whole genome shotgun (WGS) entry which is preliminary data.</text>
</comment>
<protein>
    <submittedName>
        <fullName evidence="5">Alpha-2-macroglobulin</fullName>
    </submittedName>
</protein>
<dbReference type="Pfam" id="PF00207">
    <property type="entry name" value="A2M"/>
    <property type="match status" value="1"/>
</dbReference>
<feature type="chain" id="PRO_5045562091" evidence="2">
    <location>
        <begin position="20"/>
        <end position="1915"/>
    </location>
</feature>
<dbReference type="InterPro" id="IPR001599">
    <property type="entry name" value="Macroglobln_a2"/>
</dbReference>
<feature type="domain" description="Alpha-2-macroglobulin" evidence="4">
    <location>
        <begin position="1249"/>
        <end position="1339"/>
    </location>
</feature>
<reference evidence="5 6" key="1">
    <citation type="submission" date="2021-08" db="EMBL/GenBank/DDBJ databases">
        <authorList>
            <person name="Tuo L."/>
        </authorList>
    </citation>
    <scope>NUCLEOTIDE SEQUENCE [LARGE SCALE GENOMIC DNA]</scope>
    <source>
        <strain evidence="5 6">JCM 31229</strain>
    </source>
</reference>
<dbReference type="InterPro" id="IPR021868">
    <property type="entry name" value="Alpha_2_Macroglob_MG3"/>
</dbReference>
<evidence type="ECO:0000256" key="2">
    <source>
        <dbReference type="SAM" id="SignalP"/>
    </source>
</evidence>
<evidence type="ECO:0000259" key="4">
    <source>
        <dbReference type="SMART" id="SM01360"/>
    </source>
</evidence>
<dbReference type="InterPro" id="IPR041246">
    <property type="entry name" value="Bact_MG10"/>
</dbReference>
<proteinExistence type="inferred from homology"/>
<evidence type="ECO:0000313" key="6">
    <source>
        <dbReference type="Proteomes" id="UP000706039"/>
    </source>
</evidence>
<dbReference type="Pfam" id="PF17973">
    <property type="entry name" value="bMG10"/>
    <property type="match status" value="1"/>
</dbReference>
<feature type="domain" description="Alpha-2-macroglobulin bait region" evidence="3">
    <location>
        <begin position="1012"/>
        <end position="1188"/>
    </location>
</feature>
<evidence type="ECO:0000313" key="5">
    <source>
        <dbReference type="EMBL" id="MBY8822259.1"/>
    </source>
</evidence>
<evidence type="ECO:0000256" key="1">
    <source>
        <dbReference type="ARBA" id="ARBA00010556"/>
    </source>
</evidence>
<dbReference type="RefSeq" id="WP_222989357.1">
    <property type="nucleotide sequence ID" value="NZ_JAINVV010000004.1"/>
</dbReference>
<dbReference type="InterPro" id="IPR051802">
    <property type="entry name" value="YfhM-like"/>
</dbReference>
<organism evidence="5 6">
    <name type="scientific">Sphingomonas colocasiae</name>
    <dbReference type="NCBI Taxonomy" id="1848973"/>
    <lineage>
        <taxon>Bacteria</taxon>
        <taxon>Pseudomonadati</taxon>
        <taxon>Pseudomonadota</taxon>
        <taxon>Alphaproteobacteria</taxon>
        <taxon>Sphingomonadales</taxon>
        <taxon>Sphingomonadaceae</taxon>
        <taxon>Sphingomonas</taxon>
    </lineage>
</organism>
<dbReference type="Proteomes" id="UP000706039">
    <property type="component" value="Unassembled WGS sequence"/>
</dbReference>
<comment type="similarity">
    <text evidence="1">Belongs to the protease inhibitor I39 (alpha-2-macroglobulin) family. Bacterial alpha-2-macroglobulin subfamily.</text>
</comment>
<evidence type="ECO:0000259" key="3">
    <source>
        <dbReference type="SMART" id="SM01359"/>
    </source>
</evidence>